<evidence type="ECO:0000256" key="1">
    <source>
        <dbReference type="SAM" id="MobiDB-lite"/>
    </source>
</evidence>
<feature type="region of interest" description="Disordered" evidence="1">
    <location>
        <begin position="536"/>
        <end position="569"/>
    </location>
</feature>
<dbReference type="Proteomes" id="UP000383932">
    <property type="component" value="Unassembled WGS sequence"/>
</dbReference>
<feature type="compositionally biased region" description="Basic residues" evidence="1">
    <location>
        <begin position="332"/>
        <end position="343"/>
    </location>
</feature>
<proteinExistence type="predicted"/>
<comment type="caution">
    <text evidence="2">The sequence shown here is derived from an EMBL/GenBank/DDBJ whole genome shotgun (WGS) entry which is preliminary data.</text>
</comment>
<name>A0A5N5QTT3_9AGAM</name>
<feature type="compositionally biased region" description="Low complexity" evidence="1">
    <location>
        <begin position="757"/>
        <end position="771"/>
    </location>
</feature>
<feature type="compositionally biased region" description="Polar residues" evidence="1">
    <location>
        <begin position="536"/>
        <end position="563"/>
    </location>
</feature>
<dbReference type="EMBL" id="SSOP01000018">
    <property type="protein sequence ID" value="KAB5594627.1"/>
    <property type="molecule type" value="Genomic_DNA"/>
</dbReference>
<feature type="compositionally biased region" description="Basic and acidic residues" evidence="1">
    <location>
        <begin position="499"/>
        <end position="517"/>
    </location>
</feature>
<feature type="compositionally biased region" description="Low complexity" evidence="1">
    <location>
        <begin position="853"/>
        <end position="875"/>
    </location>
</feature>
<feature type="region of interest" description="Disordered" evidence="1">
    <location>
        <begin position="217"/>
        <end position="363"/>
    </location>
</feature>
<feature type="compositionally biased region" description="Low complexity" evidence="1">
    <location>
        <begin position="624"/>
        <end position="634"/>
    </location>
</feature>
<accession>A0A5N5QTT3</accession>
<feature type="compositionally biased region" description="Low complexity" evidence="1">
    <location>
        <begin position="228"/>
        <end position="245"/>
    </location>
</feature>
<dbReference type="AlphaFoldDB" id="A0A5N5QTT3"/>
<feature type="region of interest" description="Disordered" evidence="1">
    <location>
        <begin position="839"/>
        <end position="878"/>
    </location>
</feature>
<feature type="region of interest" description="Disordered" evidence="1">
    <location>
        <begin position="126"/>
        <end position="177"/>
    </location>
</feature>
<protein>
    <submittedName>
        <fullName evidence="2">Uncharacterized protein</fullName>
    </submittedName>
</protein>
<keyword evidence="3" id="KW-1185">Reference proteome</keyword>
<feature type="region of interest" description="Disordered" evidence="1">
    <location>
        <begin position="650"/>
        <end position="687"/>
    </location>
</feature>
<feature type="region of interest" description="Disordered" evidence="1">
    <location>
        <begin position="733"/>
        <end position="771"/>
    </location>
</feature>
<feature type="region of interest" description="Disordered" evidence="1">
    <location>
        <begin position="1056"/>
        <end position="1075"/>
    </location>
</feature>
<feature type="region of interest" description="Disordered" evidence="1">
    <location>
        <begin position="397"/>
        <end position="416"/>
    </location>
</feature>
<evidence type="ECO:0000313" key="2">
    <source>
        <dbReference type="EMBL" id="KAB5594627.1"/>
    </source>
</evidence>
<gene>
    <name evidence="2" type="ORF">CTheo_1949</name>
</gene>
<sequence>MEAGPSDAQATLAHYWDDDSQPVPFTSVPAETPVLQTLLYGAVATVVVFWLGQWINVWRRTRRERAFNLELRRRHGIPDSDTRPFNVAYQAASIAARDTVRKAQLQAENHKNDQNSVSSTANIKQGFRPLGRSRPPIPHFPAPPLTRVPSGSFSFRQNGPSYQLPDSSRALSQLPNPVATGSWGPQYSADNFRATSVPTIPTVSARSAFAAAAAGSLRATNSSGSIGSRSTRPPVSSSRPAVNPPQTRSRKRLYLTADEEAEQQQTDLPTDKRSRTAGWGSDAMIDGDNEPTWAQAYPNEPKPTSDSYAPQIGKSKGKRPADDAEGDLRADGKRRHTKSSKQRPKPDVVQGKRGTKRERKEVDTASVLNDVMPVHKRGRAGDVHKYDLSIVKEEEVDEEDDPTVSRDPLCGGRKIGQKWTSNGQEYMVGPNGDRLRLVTVKESRKKYYMPADSKHADNFHTVEVFVEKWLTEEQYSIAKADGLLAWQENENLPATIKQESPEKTLEGKENQTQEDQSRTISTAITLSRARAANTIWNTPGQSPLQTSAPQTNPFNTPSVSAPQSPGPRRVRYSIGTVPAAALNASRMMSTWEKQEREANALKMLKERRAAEAAAKAPPAPAPMPSITISSATPTPAPTLAVPAPAITVTAPPPAASAPKDSLPATSTNKPAETKLPTFSLAPSAPKPAESMPAVAAAAPAPAAANPFSFTAPKKDEAAKPLFPPAPAPAAAPSTLLFPPVAAPSTSSNPTPTPTPFGAPASTPAPAAPSPFGVPASAPVAKPSPFAFSAPSAPSQPTAPATAPAANPAGTSLFGAPAAASVTPFGSASTAPAASAFGTTPAAPAPPATKPMGGFSFTPTPAAPAPTSATAPAGSTLFGGPAKPASTGFSFNTANVTSAAKPASTGFSFAAPQPAADALKPNPFGVAPAPTATSSGFGTGFGTGNATGTGAGSPFTFSAPKAANSKPAAPASTSSGPFKFNTTNNATSGFQFAKPTVSIPTGNVFGAPPTATPTTANGAFTFGANTTANANNAVAASPATPSKPLFNLGAAASPVMGTRQISTSKRVQRAMSKPPQ</sequence>
<feature type="compositionally biased region" description="Basic and acidic residues" evidence="1">
    <location>
        <begin position="319"/>
        <end position="331"/>
    </location>
</feature>
<organism evidence="2 3">
    <name type="scientific">Ceratobasidium theobromae</name>
    <dbReference type="NCBI Taxonomy" id="1582974"/>
    <lineage>
        <taxon>Eukaryota</taxon>
        <taxon>Fungi</taxon>
        <taxon>Dikarya</taxon>
        <taxon>Basidiomycota</taxon>
        <taxon>Agaricomycotina</taxon>
        <taxon>Agaricomycetes</taxon>
        <taxon>Cantharellales</taxon>
        <taxon>Ceratobasidiaceae</taxon>
        <taxon>Ceratobasidium</taxon>
    </lineage>
</organism>
<dbReference type="OrthoDB" id="9451547at2759"/>
<feature type="compositionally biased region" description="Polar residues" evidence="1">
    <location>
        <begin position="149"/>
        <end position="175"/>
    </location>
</feature>
<evidence type="ECO:0000313" key="3">
    <source>
        <dbReference type="Proteomes" id="UP000383932"/>
    </source>
</evidence>
<feature type="region of interest" description="Disordered" evidence="1">
    <location>
        <begin position="494"/>
        <end position="519"/>
    </location>
</feature>
<feature type="compositionally biased region" description="Pro residues" evidence="1">
    <location>
        <begin position="135"/>
        <end position="146"/>
    </location>
</feature>
<feature type="compositionally biased region" description="Low complexity" evidence="1">
    <location>
        <begin position="733"/>
        <end position="749"/>
    </location>
</feature>
<reference evidence="2 3" key="1">
    <citation type="journal article" date="2019" name="Fungal Biol. Biotechnol.">
        <title>Draft genome sequence of fastidious pathogen Ceratobasidium theobromae, which causes vascular-streak dieback in Theobroma cacao.</title>
        <authorList>
            <person name="Ali S.S."/>
            <person name="Asman A."/>
            <person name="Shao J."/>
            <person name="Firmansyah A.P."/>
            <person name="Susilo A.W."/>
            <person name="Rosmana A."/>
            <person name="McMahon P."/>
            <person name="Junaid M."/>
            <person name="Guest D."/>
            <person name="Kheng T.Y."/>
            <person name="Meinhardt L.W."/>
            <person name="Bailey B.A."/>
        </authorList>
    </citation>
    <scope>NUCLEOTIDE SEQUENCE [LARGE SCALE GENOMIC DNA]</scope>
    <source>
        <strain evidence="2 3">CT2</strain>
    </source>
</reference>
<feature type="region of interest" description="Disordered" evidence="1">
    <location>
        <begin position="608"/>
        <end position="634"/>
    </location>
</feature>